<comment type="similarity">
    <text evidence="1">Belongs to the REF/SRPP family.</text>
</comment>
<dbReference type="InParanoid" id="A0A068U5B5"/>
<dbReference type="PANTHER" id="PTHR33732:SF3">
    <property type="entry name" value="OS07G0671800 PROTEIN"/>
    <property type="match status" value="1"/>
</dbReference>
<evidence type="ECO:0000313" key="2">
    <source>
        <dbReference type="EMBL" id="CDP03507.1"/>
    </source>
</evidence>
<accession>A0A068U5B5</accession>
<proteinExistence type="inferred from homology"/>
<organism evidence="2 3">
    <name type="scientific">Coffea canephora</name>
    <name type="common">Robusta coffee</name>
    <dbReference type="NCBI Taxonomy" id="49390"/>
    <lineage>
        <taxon>Eukaryota</taxon>
        <taxon>Viridiplantae</taxon>
        <taxon>Streptophyta</taxon>
        <taxon>Embryophyta</taxon>
        <taxon>Tracheophyta</taxon>
        <taxon>Spermatophyta</taxon>
        <taxon>Magnoliopsida</taxon>
        <taxon>eudicotyledons</taxon>
        <taxon>Gunneridae</taxon>
        <taxon>Pentapetalae</taxon>
        <taxon>asterids</taxon>
        <taxon>lamiids</taxon>
        <taxon>Gentianales</taxon>
        <taxon>Rubiaceae</taxon>
        <taxon>Ixoroideae</taxon>
        <taxon>Gardenieae complex</taxon>
        <taxon>Bertiereae - Coffeeae clade</taxon>
        <taxon>Coffeeae</taxon>
        <taxon>Coffea</taxon>
    </lineage>
</organism>
<dbReference type="Gramene" id="CDP03507">
    <property type="protein sequence ID" value="CDP03507"/>
    <property type="gene ID" value="GSCOC_T00015903001"/>
</dbReference>
<dbReference type="AlphaFoldDB" id="A0A068U5B5"/>
<dbReference type="InterPro" id="IPR008802">
    <property type="entry name" value="REF"/>
</dbReference>
<sequence length="180" mass="20518">MNPIVKGGCEKKKLEYLDFVQVGAIYMIICFSSFYDYAKESSGPLKSGVKTVEATTLNNAYEPTTKEFYFKCEPLAEQYPVSAWRSLNQHPLFPQVVQMIIPTAAYWCEKYNEAVAYTAQRGYTVSQCLPVVPIERIGKVFSAVSLFQVMPKLLRCQHQPKSICCWCLMITCSFIHCYNS</sequence>
<dbReference type="Pfam" id="PF05755">
    <property type="entry name" value="REF"/>
    <property type="match status" value="2"/>
</dbReference>
<dbReference type="EMBL" id="HG739095">
    <property type="protein sequence ID" value="CDP03507.1"/>
    <property type="molecule type" value="Genomic_DNA"/>
</dbReference>
<evidence type="ECO:0000313" key="3">
    <source>
        <dbReference type="Proteomes" id="UP000295252"/>
    </source>
</evidence>
<keyword evidence="3" id="KW-1185">Reference proteome</keyword>
<protein>
    <submittedName>
        <fullName evidence="2">Uncharacterized protein</fullName>
    </submittedName>
</protein>
<gene>
    <name evidence="2" type="ORF">GSCOC_T00015903001</name>
</gene>
<dbReference type="OrthoDB" id="1905464at2759"/>
<reference evidence="3" key="1">
    <citation type="journal article" date="2014" name="Science">
        <title>The coffee genome provides insight into the convergent evolution of caffeine biosynthesis.</title>
        <authorList>
            <person name="Denoeud F."/>
            <person name="Carretero-Paulet L."/>
            <person name="Dereeper A."/>
            <person name="Droc G."/>
            <person name="Guyot R."/>
            <person name="Pietrella M."/>
            <person name="Zheng C."/>
            <person name="Alberti A."/>
            <person name="Anthony F."/>
            <person name="Aprea G."/>
            <person name="Aury J.M."/>
            <person name="Bento P."/>
            <person name="Bernard M."/>
            <person name="Bocs S."/>
            <person name="Campa C."/>
            <person name="Cenci A."/>
            <person name="Combes M.C."/>
            <person name="Crouzillat D."/>
            <person name="Da Silva C."/>
            <person name="Daddiego L."/>
            <person name="De Bellis F."/>
            <person name="Dussert S."/>
            <person name="Garsmeur O."/>
            <person name="Gayraud T."/>
            <person name="Guignon V."/>
            <person name="Jahn K."/>
            <person name="Jamilloux V."/>
            <person name="Joet T."/>
            <person name="Labadie K."/>
            <person name="Lan T."/>
            <person name="Leclercq J."/>
            <person name="Lepelley M."/>
            <person name="Leroy T."/>
            <person name="Li L.T."/>
            <person name="Librado P."/>
            <person name="Lopez L."/>
            <person name="Munoz A."/>
            <person name="Noel B."/>
            <person name="Pallavicini A."/>
            <person name="Perrotta G."/>
            <person name="Poncet V."/>
            <person name="Pot D."/>
            <person name="Priyono X."/>
            <person name="Rigoreau M."/>
            <person name="Rouard M."/>
            <person name="Rozas J."/>
            <person name="Tranchant-Dubreuil C."/>
            <person name="VanBuren R."/>
            <person name="Zhang Q."/>
            <person name="Andrade A.C."/>
            <person name="Argout X."/>
            <person name="Bertrand B."/>
            <person name="de Kochko A."/>
            <person name="Graziosi G."/>
            <person name="Henry R.J."/>
            <person name="Jayarama X."/>
            <person name="Ming R."/>
            <person name="Nagai C."/>
            <person name="Rounsley S."/>
            <person name="Sankoff D."/>
            <person name="Giuliano G."/>
            <person name="Albert V.A."/>
            <person name="Wincker P."/>
            <person name="Lashermes P."/>
        </authorList>
    </citation>
    <scope>NUCLEOTIDE SEQUENCE [LARGE SCALE GENOMIC DNA]</scope>
    <source>
        <strain evidence="3">cv. DH200-94</strain>
    </source>
</reference>
<dbReference type="STRING" id="49390.A0A068U5B5"/>
<dbReference type="PANTHER" id="PTHR33732">
    <property type="entry name" value="REF/SRPP-LIKE PROTEIN OS05G0151300/LOC_OS05G05940"/>
    <property type="match status" value="1"/>
</dbReference>
<dbReference type="Proteomes" id="UP000295252">
    <property type="component" value="Chromosome I"/>
</dbReference>
<evidence type="ECO:0000256" key="1">
    <source>
        <dbReference type="ARBA" id="ARBA00009737"/>
    </source>
</evidence>
<name>A0A068U5B5_COFCA</name>
<dbReference type="PhylomeDB" id="A0A068U5B5"/>